<organism evidence="3 4">
    <name type="scientific">Trypanosoma theileri</name>
    <dbReference type="NCBI Taxonomy" id="67003"/>
    <lineage>
        <taxon>Eukaryota</taxon>
        <taxon>Discoba</taxon>
        <taxon>Euglenozoa</taxon>
        <taxon>Kinetoplastea</taxon>
        <taxon>Metakinetoplastina</taxon>
        <taxon>Trypanosomatida</taxon>
        <taxon>Trypanosomatidae</taxon>
        <taxon>Trypanosoma</taxon>
    </lineage>
</organism>
<dbReference type="InterPro" id="IPR039272">
    <property type="entry name" value="CLEC16A/TT9"/>
</dbReference>
<dbReference type="InterPro" id="IPR019155">
    <property type="entry name" value="CLEC16A/TT9_N"/>
</dbReference>
<keyword evidence="1" id="KW-0072">Autophagy</keyword>
<dbReference type="RefSeq" id="XP_028886067.1">
    <property type="nucleotide sequence ID" value="XM_029022409.1"/>
</dbReference>
<name>A0A1X0P586_9TRYP</name>
<evidence type="ECO:0000259" key="2">
    <source>
        <dbReference type="Pfam" id="PF09758"/>
    </source>
</evidence>
<dbReference type="OrthoDB" id="294052at2759"/>
<evidence type="ECO:0000256" key="1">
    <source>
        <dbReference type="ARBA" id="ARBA00023006"/>
    </source>
</evidence>
<feature type="domain" description="FPL" evidence="2">
    <location>
        <begin position="42"/>
        <end position="189"/>
    </location>
</feature>
<comment type="caution">
    <text evidence="3">The sequence shown here is derived from an EMBL/GenBank/DDBJ whole genome shotgun (WGS) entry which is preliminary data.</text>
</comment>
<dbReference type="EMBL" id="NBCO01000004">
    <property type="protein sequence ID" value="ORC92001.1"/>
    <property type="molecule type" value="Genomic_DNA"/>
</dbReference>
<dbReference type="GO" id="GO:1901096">
    <property type="term" value="P:regulation of autophagosome maturation"/>
    <property type="evidence" value="ECO:0007669"/>
    <property type="project" value="TreeGrafter"/>
</dbReference>
<dbReference type="VEuPathDB" id="TriTrypDB:TM35_000042150"/>
<dbReference type="PANTHER" id="PTHR21481">
    <property type="entry name" value="PROTEIN CLEC16A"/>
    <property type="match status" value="1"/>
</dbReference>
<evidence type="ECO:0000313" key="4">
    <source>
        <dbReference type="Proteomes" id="UP000192257"/>
    </source>
</evidence>
<evidence type="ECO:0000313" key="3">
    <source>
        <dbReference type="EMBL" id="ORC92001.1"/>
    </source>
</evidence>
<dbReference type="Pfam" id="PF09758">
    <property type="entry name" value="FPL"/>
    <property type="match status" value="1"/>
</dbReference>
<reference evidence="3 4" key="1">
    <citation type="submission" date="2017-03" db="EMBL/GenBank/DDBJ databases">
        <title>An alternative strategy for trypanosome survival in the mammalian bloodstream revealed through genome and transcriptome analysis of the ubiquitous bovine parasite Trypanosoma (Megatrypanum) theileri.</title>
        <authorList>
            <person name="Kelly S."/>
            <person name="Ivens A."/>
            <person name="Mott A."/>
            <person name="O'Neill E."/>
            <person name="Emms D."/>
            <person name="Macleod O."/>
            <person name="Voorheis P."/>
            <person name="Matthews J."/>
            <person name="Matthews K."/>
            <person name="Carrington M."/>
        </authorList>
    </citation>
    <scope>NUCLEOTIDE SEQUENCE [LARGE SCALE GENOMIC DNA]</scope>
    <source>
        <strain evidence="3">Edinburgh</strain>
    </source>
</reference>
<dbReference type="PANTHER" id="PTHR21481:SF0">
    <property type="entry name" value="PROTEIN CLEC16A"/>
    <property type="match status" value="1"/>
</dbReference>
<dbReference type="GO" id="GO:0006914">
    <property type="term" value="P:autophagy"/>
    <property type="evidence" value="ECO:0007669"/>
    <property type="project" value="UniProtKB-KW"/>
</dbReference>
<dbReference type="Proteomes" id="UP000192257">
    <property type="component" value="Unassembled WGS sequence"/>
</dbReference>
<dbReference type="GO" id="GO:0005794">
    <property type="term" value="C:Golgi apparatus"/>
    <property type="evidence" value="ECO:0007669"/>
    <property type="project" value="TreeGrafter"/>
</dbReference>
<dbReference type="GO" id="GO:0016197">
    <property type="term" value="P:endosomal transport"/>
    <property type="evidence" value="ECO:0007669"/>
    <property type="project" value="TreeGrafter"/>
</dbReference>
<dbReference type="GO" id="GO:0007034">
    <property type="term" value="P:vacuolar transport"/>
    <property type="evidence" value="ECO:0007669"/>
    <property type="project" value="TreeGrafter"/>
</dbReference>
<keyword evidence="4" id="KW-1185">Reference proteome</keyword>
<dbReference type="AlphaFoldDB" id="A0A1X0P586"/>
<proteinExistence type="predicted"/>
<accession>A0A1X0P586</accession>
<gene>
    <name evidence="3" type="ORF">TM35_000042150</name>
</gene>
<protein>
    <recommendedName>
        <fullName evidence="2">FPL domain-containing protein</fullName>
    </recommendedName>
</protein>
<dbReference type="GeneID" id="39982189"/>
<dbReference type="GO" id="GO:0005770">
    <property type="term" value="C:late endosome"/>
    <property type="evidence" value="ECO:0007669"/>
    <property type="project" value="TreeGrafter"/>
</dbReference>
<sequence length="870" mass="96649">MKRFKGSKSKKLSLENAEYLCQEVQRMEETQMFYPSDFVEALRELAEVIIWSDKNVESVFDFFLERNMMATLERIVTNADFPSVVKGQGIQCITMLLQNLTRKSSVYCICSNNHLNRIISISMDESDDELLSIYVSFLKTLALRLNEDTVQFFFESETGNFPLFDRAAKLLDASDRIVRAAARQIVISVAQLSEPAISVFLKSALGEVFRLMAVFLWSQIKTLGDAVLEYAALHSDNVPSAPLLGVASLSDRLEDVVDDLFYINDLFAVPHNFAPPMLENVLDEVVLSPLVESINEPFELNPSNSCSSSLVPAPTAMCVLTRWLLINEIDRLQGLFRKRLLFSDPDDGGPVFRVFKSGCMQSISGGILLLGAMVSTGFFLEKKGTGNASTTTTTTTTTTTNSTTRTTVDIISEEVGAATRNELAPLGQEELLLMDVILEKWDIKGCVMDSFPPLQPWETPSCETFVNRMCQDLKDLKIRRWGECLLMAFYHLITRGAFTRLSVFEFSLSLLMDFIKHIERKNTILGGLLFLSLTVIRRRTIAYADYFALRKDGTDSNDTVAALSSHEYLRSAYATLFLKLEHVCCGYDGTAGRGGGGGGGGLEWSGECDLETLSREASLLLPLLPGEVPHVNLSSNLNSDVDDRRYVDHQQRLAAMVPAAHRAAHDRAEVERSELLMWMALRRCVFCEFKLPDGLLLSLKEYGVRHRPGSSVRVSLTARLCFRCELVKERYILQGSPPTAAAGTPMYLVLYETEALFLAAADNNKAAVVDPTPALRVMFAFQLIYVRAVVSQTPFSVIVTHGHPSVPLQLHVVFRNRWAAQSAVEAMMDLAAACRARGATVSYRALNPKSCRKPTAEEDSVVDASLSSSV</sequence>